<evidence type="ECO:0000313" key="1">
    <source>
        <dbReference type="EMBL" id="RTR15029.1"/>
    </source>
</evidence>
<comment type="caution">
    <text evidence="1">The sequence shown here is derived from an EMBL/GenBank/DDBJ whole genome shotgun (WGS) entry which is preliminary data.</text>
</comment>
<organism evidence="1 2">
    <name type="scientific">Azospirillum griseum</name>
    <dbReference type="NCBI Taxonomy" id="2496639"/>
    <lineage>
        <taxon>Bacteria</taxon>
        <taxon>Pseudomonadati</taxon>
        <taxon>Pseudomonadota</taxon>
        <taxon>Alphaproteobacteria</taxon>
        <taxon>Rhodospirillales</taxon>
        <taxon>Azospirillaceae</taxon>
        <taxon>Azospirillum</taxon>
    </lineage>
</organism>
<gene>
    <name evidence="1" type="ORF">EJ903_23435</name>
</gene>
<accession>A0A3S0JEI0</accession>
<dbReference type="RefSeq" id="WP_126620030.1">
    <property type="nucleotide sequence ID" value="NZ_JBHUCY010000040.1"/>
</dbReference>
<dbReference type="AlphaFoldDB" id="A0A3S0JEI0"/>
<sequence>MMAREMGALHTNVGLYFVDAADAVADGQPPPPYIGPSFWEEVQRMKEILALLILLLQVVKAFLDDLNR</sequence>
<evidence type="ECO:0000313" key="2">
    <source>
        <dbReference type="Proteomes" id="UP000277007"/>
    </source>
</evidence>
<name>A0A3S0JEI0_9PROT</name>
<dbReference type="Proteomes" id="UP000277007">
    <property type="component" value="Unassembled WGS sequence"/>
</dbReference>
<protein>
    <submittedName>
        <fullName evidence="1">Uncharacterized protein</fullName>
    </submittedName>
</protein>
<dbReference type="EMBL" id="RXMA01000036">
    <property type="protein sequence ID" value="RTR15029.1"/>
    <property type="molecule type" value="Genomic_DNA"/>
</dbReference>
<reference evidence="1 2" key="1">
    <citation type="submission" date="2018-12" db="EMBL/GenBank/DDBJ databases">
        <authorList>
            <person name="Yang Y."/>
        </authorList>
    </citation>
    <scope>NUCLEOTIDE SEQUENCE [LARGE SCALE GENOMIC DNA]</scope>
    <source>
        <strain evidence="1 2">L-25-5w-1</strain>
    </source>
</reference>
<proteinExistence type="predicted"/>
<keyword evidence="2" id="KW-1185">Reference proteome</keyword>